<dbReference type="eggNOG" id="KOG3284">
    <property type="taxonomic scope" value="Eukaryota"/>
</dbReference>
<dbReference type="PROSITE" id="PS51310">
    <property type="entry name" value="VPS28_C"/>
    <property type="match status" value="1"/>
</dbReference>
<evidence type="ECO:0000259" key="8">
    <source>
        <dbReference type="PROSITE" id="PS51313"/>
    </source>
</evidence>
<evidence type="ECO:0000256" key="1">
    <source>
        <dbReference type="ARBA" id="ARBA00004633"/>
    </source>
</evidence>
<dbReference type="Proteomes" id="UP000054350">
    <property type="component" value="Unassembled WGS sequence"/>
</dbReference>
<dbReference type="FunFam" id="1.20.120.1130:FF:000001">
    <property type="entry name" value="Vacuolar protein sorting-associated protein 28 homolog"/>
    <property type="match status" value="1"/>
</dbReference>
<evidence type="ECO:0000259" key="7">
    <source>
        <dbReference type="PROSITE" id="PS51310"/>
    </source>
</evidence>
<dbReference type="PROSITE" id="PS51313">
    <property type="entry name" value="VPS28_N"/>
    <property type="match status" value="1"/>
</dbReference>
<evidence type="ECO:0000256" key="3">
    <source>
        <dbReference type="ARBA" id="ARBA00022753"/>
    </source>
</evidence>
<dbReference type="InterPro" id="IPR037202">
    <property type="entry name" value="ESCRT_assembly_dom"/>
</dbReference>
<dbReference type="GO" id="GO:0044877">
    <property type="term" value="F:protein-containing complex binding"/>
    <property type="evidence" value="ECO:0007669"/>
    <property type="project" value="TreeGrafter"/>
</dbReference>
<keyword evidence="10" id="KW-1185">Reference proteome</keyword>
<feature type="domain" description="VPS28 C-terminal" evidence="7">
    <location>
        <begin position="124"/>
        <end position="217"/>
    </location>
</feature>
<comment type="subcellular location">
    <subcellularLocation>
        <location evidence="1">Late endosome membrane</location>
        <topology evidence="1">Peripheral membrane protein</topology>
    </subcellularLocation>
</comment>
<keyword evidence="2 5" id="KW-0813">Transport</keyword>
<dbReference type="Gene3D" id="1.20.120.1130">
    <property type="match status" value="1"/>
</dbReference>
<feature type="domain" description="VPS28 N-terminal" evidence="8">
    <location>
        <begin position="1"/>
        <end position="109"/>
    </location>
</feature>
<protein>
    <recommendedName>
        <fullName evidence="5">Vacuolar protein sorting-associated protein 28</fullName>
    </recommendedName>
    <alternativeName>
        <fullName evidence="5">ESCRT-I complex subunit VPS28</fullName>
    </alternativeName>
</protein>
<dbReference type="GO" id="GO:0043328">
    <property type="term" value="P:protein transport to vacuole involved in ubiquitin-dependent protein catabolic process via the multivesicular body sorting pathway"/>
    <property type="evidence" value="ECO:0007669"/>
    <property type="project" value="TreeGrafter"/>
</dbReference>
<dbReference type="InterPro" id="IPR007143">
    <property type="entry name" value="Vps28"/>
</dbReference>
<gene>
    <name evidence="9" type="ORF">AMAG_01011</name>
</gene>
<comment type="similarity">
    <text evidence="5 6">Belongs to the VPS28 family.</text>
</comment>
<name>A0A0L0RY48_ALLM3</name>
<dbReference type="InterPro" id="IPR017898">
    <property type="entry name" value="VPS28_N"/>
</dbReference>
<keyword evidence="3 5" id="KW-0967">Endosome</keyword>
<evidence type="ECO:0000256" key="5">
    <source>
        <dbReference type="PIRNR" id="PIRNR017535"/>
    </source>
</evidence>
<dbReference type="STRING" id="578462.A0A0L0RY48"/>
<evidence type="ECO:0000256" key="2">
    <source>
        <dbReference type="ARBA" id="ARBA00022448"/>
    </source>
</evidence>
<comment type="function">
    <text evidence="5">Component of the ESCRT-I complex (endosomal sorting complex required for transport I), a regulator of vesicular trafficking process.</text>
</comment>
<dbReference type="PANTHER" id="PTHR12937:SF0">
    <property type="entry name" value="VACUOLAR PROTEIN SORTING-ASSOCIATED PROTEIN 28 HOMOLOG"/>
    <property type="match status" value="1"/>
</dbReference>
<dbReference type="OMA" id="CDEFPTV"/>
<evidence type="ECO:0000256" key="4">
    <source>
        <dbReference type="ARBA" id="ARBA00022927"/>
    </source>
</evidence>
<dbReference type="AlphaFoldDB" id="A0A0L0RY48"/>
<dbReference type="SUPFAM" id="SSF140111">
    <property type="entry name" value="Endosomal sorting complex assembly domain"/>
    <property type="match status" value="1"/>
</dbReference>
<dbReference type="PIRSF" id="PIRSF017535">
    <property type="entry name" value="VPS28"/>
    <property type="match status" value="1"/>
</dbReference>
<keyword evidence="4 5" id="KW-0653">Protein transport</keyword>
<dbReference type="GO" id="GO:0000813">
    <property type="term" value="C:ESCRT I complex"/>
    <property type="evidence" value="ECO:0007669"/>
    <property type="project" value="UniProtKB-UniRule"/>
</dbReference>
<sequence>MTTSSSSSPAIEIRLWKTNAEREQVENLADLYAIIVTVDRLEKQYIRDSIPSSEYTPACTKLIAQFKTALNLVQDQVPSVEEFMKEYRLNCPLAANRLLKVGVPATVEHGGGLGGAGGGRDSGNSAKYVAETVQHFITVMDSVKLGLVAVDQLHPLLADLLAAMNQIPQDLACKATLRDWLITLNQMKASDTLTDDQARQLHFDVERAHAEFYRSLQ</sequence>
<dbReference type="OrthoDB" id="2671at2759"/>
<dbReference type="InterPro" id="IPR037206">
    <property type="entry name" value="VPS28_C_sf"/>
</dbReference>
<dbReference type="SUPFAM" id="SSF140427">
    <property type="entry name" value="VPS28 C-terminal domain-like"/>
    <property type="match status" value="1"/>
</dbReference>
<evidence type="ECO:0000313" key="10">
    <source>
        <dbReference type="Proteomes" id="UP000054350"/>
    </source>
</evidence>
<dbReference type="InterPro" id="IPR038358">
    <property type="entry name" value="VPS28_N_sf"/>
</dbReference>
<dbReference type="VEuPathDB" id="FungiDB:AMAG_01011"/>
<dbReference type="PANTHER" id="PTHR12937">
    <property type="entry name" value="VACUOLAR PROTEIN SORTING 28, ISOFORM 2 VPS28"/>
    <property type="match status" value="1"/>
</dbReference>
<dbReference type="Gene3D" id="1.20.1440.200">
    <property type="match status" value="1"/>
</dbReference>
<organism evidence="9 10">
    <name type="scientific">Allomyces macrogynus (strain ATCC 38327)</name>
    <name type="common">Allomyces javanicus var. macrogynus</name>
    <dbReference type="NCBI Taxonomy" id="578462"/>
    <lineage>
        <taxon>Eukaryota</taxon>
        <taxon>Fungi</taxon>
        <taxon>Fungi incertae sedis</taxon>
        <taxon>Blastocladiomycota</taxon>
        <taxon>Blastocladiomycetes</taxon>
        <taxon>Blastocladiales</taxon>
        <taxon>Blastocladiaceae</taxon>
        <taxon>Allomyces</taxon>
    </lineage>
</organism>
<dbReference type="Pfam" id="PF03997">
    <property type="entry name" value="VPS28"/>
    <property type="match status" value="1"/>
</dbReference>
<dbReference type="GO" id="GO:0031902">
    <property type="term" value="C:late endosome membrane"/>
    <property type="evidence" value="ECO:0007669"/>
    <property type="project" value="UniProtKB-SubCell"/>
</dbReference>
<reference evidence="10" key="2">
    <citation type="submission" date="2009-11" db="EMBL/GenBank/DDBJ databases">
        <title>The Genome Sequence of Allomyces macrogynus strain ATCC 38327.</title>
        <authorList>
            <consortium name="The Broad Institute Genome Sequencing Platform"/>
            <person name="Russ C."/>
            <person name="Cuomo C."/>
            <person name="Shea T."/>
            <person name="Young S.K."/>
            <person name="Zeng Q."/>
            <person name="Koehrsen M."/>
            <person name="Haas B."/>
            <person name="Borodovsky M."/>
            <person name="Guigo R."/>
            <person name="Alvarado L."/>
            <person name="Berlin A."/>
            <person name="Borenstein D."/>
            <person name="Chen Z."/>
            <person name="Engels R."/>
            <person name="Freedman E."/>
            <person name="Gellesch M."/>
            <person name="Goldberg J."/>
            <person name="Griggs A."/>
            <person name="Gujja S."/>
            <person name="Heiman D."/>
            <person name="Hepburn T."/>
            <person name="Howarth C."/>
            <person name="Jen D."/>
            <person name="Larson L."/>
            <person name="Lewis B."/>
            <person name="Mehta T."/>
            <person name="Park D."/>
            <person name="Pearson M."/>
            <person name="Roberts A."/>
            <person name="Saif S."/>
            <person name="Shenoy N."/>
            <person name="Sisk P."/>
            <person name="Stolte C."/>
            <person name="Sykes S."/>
            <person name="Walk T."/>
            <person name="White J."/>
            <person name="Yandava C."/>
            <person name="Burger G."/>
            <person name="Gray M.W."/>
            <person name="Holland P.W.H."/>
            <person name="King N."/>
            <person name="Lang F.B.F."/>
            <person name="Roger A.J."/>
            <person name="Ruiz-Trillo I."/>
            <person name="Lander E."/>
            <person name="Nusbaum C."/>
        </authorList>
    </citation>
    <scope>NUCLEOTIDE SEQUENCE [LARGE SCALE GENOMIC DNA]</scope>
    <source>
        <strain evidence="10">ATCC 38327</strain>
    </source>
</reference>
<evidence type="ECO:0000313" key="9">
    <source>
        <dbReference type="EMBL" id="KNE55075.1"/>
    </source>
</evidence>
<dbReference type="EMBL" id="GG745328">
    <property type="protein sequence ID" value="KNE55075.1"/>
    <property type="molecule type" value="Genomic_DNA"/>
</dbReference>
<accession>A0A0L0RY48</accession>
<evidence type="ECO:0000256" key="6">
    <source>
        <dbReference type="PROSITE-ProRule" id="PRU00642"/>
    </source>
</evidence>
<dbReference type="InterPro" id="IPR017899">
    <property type="entry name" value="VPS28_C"/>
</dbReference>
<reference evidence="9 10" key="1">
    <citation type="submission" date="2009-11" db="EMBL/GenBank/DDBJ databases">
        <title>Annotation of Allomyces macrogynus ATCC 38327.</title>
        <authorList>
            <consortium name="The Broad Institute Genome Sequencing Platform"/>
            <person name="Russ C."/>
            <person name="Cuomo C."/>
            <person name="Burger G."/>
            <person name="Gray M.W."/>
            <person name="Holland P.W.H."/>
            <person name="King N."/>
            <person name="Lang F.B.F."/>
            <person name="Roger A.J."/>
            <person name="Ruiz-Trillo I."/>
            <person name="Young S.K."/>
            <person name="Zeng Q."/>
            <person name="Gargeya S."/>
            <person name="Fitzgerald M."/>
            <person name="Haas B."/>
            <person name="Abouelleil A."/>
            <person name="Alvarado L."/>
            <person name="Arachchi H.M."/>
            <person name="Berlin A."/>
            <person name="Chapman S.B."/>
            <person name="Gearin G."/>
            <person name="Goldberg J."/>
            <person name="Griggs A."/>
            <person name="Gujja S."/>
            <person name="Hansen M."/>
            <person name="Heiman D."/>
            <person name="Howarth C."/>
            <person name="Larimer J."/>
            <person name="Lui A."/>
            <person name="MacDonald P.J.P."/>
            <person name="McCowen C."/>
            <person name="Montmayeur A."/>
            <person name="Murphy C."/>
            <person name="Neiman D."/>
            <person name="Pearson M."/>
            <person name="Priest M."/>
            <person name="Roberts A."/>
            <person name="Saif S."/>
            <person name="Shea T."/>
            <person name="Sisk P."/>
            <person name="Stolte C."/>
            <person name="Sykes S."/>
            <person name="Wortman J."/>
            <person name="Nusbaum C."/>
            <person name="Birren B."/>
        </authorList>
    </citation>
    <scope>NUCLEOTIDE SEQUENCE [LARGE SCALE GENOMIC DNA]</scope>
    <source>
        <strain evidence="9 10">ATCC 38327</strain>
    </source>
</reference>
<proteinExistence type="inferred from homology"/>